<evidence type="ECO:0000259" key="2">
    <source>
        <dbReference type="SMART" id="SM00909"/>
    </source>
</evidence>
<dbReference type="SMART" id="SM00909">
    <property type="entry name" value="Germane"/>
    <property type="match status" value="1"/>
</dbReference>
<dbReference type="AlphaFoldDB" id="B5Y696"/>
<dbReference type="STRING" id="309798.COPRO5265_1517"/>
<evidence type="ECO:0000256" key="1">
    <source>
        <dbReference type="SAM" id="Phobius"/>
    </source>
</evidence>
<sequence>MAKKSSSVRGSAARWILIVILVVVVGFAAGFLYSRYGTGFFGSSIKPGYLSNMDSIYVNNISKELELTATQQEVVQLALKAELSQRKALTQEGLAESAIASELKSTTASAVDVIRAALGDKTDTFLNLVKEYNRDRSIPVKLVPVKVYFIVADPDWAVKAEEHYVVDENKPLRALESLIEGPEDLSMGMPLPPTTRILGFTVENGTAYVDLSREAITEAYKYCPVSAGGEAMSINAIGNTLTEFSEIQRVKLSIEGKTQGEIDGYSIEEYWGHFGLPSEITRNEEVIVP</sequence>
<keyword evidence="1" id="KW-0472">Membrane</keyword>
<keyword evidence="4" id="KW-1185">Reference proteome</keyword>
<dbReference type="EMBL" id="CP001145">
    <property type="protein sequence ID" value="ACI17817.1"/>
    <property type="molecule type" value="Genomic_DNA"/>
</dbReference>
<name>B5Y696_COPPD</name>
<keyword evidence="1" id="KW-1133">Transmembrane helix</keyword>
<dbReference type="Proteomes" id="UP000001732">
    <property type="component" value="Chromosome"/>
</dbReference>
<dbReference type="RefSeq" id="WP_012544469.1">
    <property type="nucleotide sequence ID" value="NC_011295.1"/>
</dbReference>
<protein>
    <recommendedName>
        <fullName evidence="2">GerMN domain-containing protein</fullName>
    </recommendedName>
</protein>
<dbReference type="HOGENOM" id="CLU_962117_0_0_9"/>
<organism evidence="3 4">
    <name type="scientific">Coprothermobacter proteolyticus (strain ATCC 35245 / DSM 5265 / OCM 4 / BT)</name>
    <dbReference type="NCBI Taxonomy" id="309798"/>
    <lineage>
        <taxon>Bacteria</taxon>
        <taxon>Pseudomonadati</taxon>
        <taxon>Coprothermobacterota</taxon>
        <taxon>Coprothermobacteria</taxon>
        <taxon>Coprothermobacterales</taxon>
        <taxon>Coprothermobacteraceae</taxon>
        <taxon>Coprothermobacter</taxon>
    </lineage>
</organism>
<feature type="domain" description="GerMN" evidence="2">
    <location>
        <begin position="171"/>
        <end position="263"/>
    </location>
</feature>
<accession>B5Y696</accession>
<feature type="transmembrane region" description="Helical" evidence="1">
    <location>
        <begin position="12"/>
        <end position="33"/>
    </location>
</feature>
<dbReference type="InterPro" id="IPR019606">
    <property type="entry name" value="GerMN"/>
</dbReference>
<dbReference type="eggNOG" id="COG5401">
    <property type="taxonomic scope" value="Bacteria"/>
</dbReference>
<evidence type="ECO:0000313" key="4">
    <source>
        <dbReference type="Proteomes" id="UP000001732"/>
    </source>
</evidence>
<evidence type="ECO:0000313" key="3">
    <source>
        <dbReference type="EMBL" id="ACI17817.1"/>
    </source>
</evidence>
<reference evidence="3 4" key="2">
    <citation type="journal article" date="2014" name="Genome Announc.">
        <title>Complete Genome Sequence of Coprothermobacter proteolyticus DSM 5265.</title>
        <authorList>
            <person name="Alexiev A."/>
            <person name="Coil D.A."/>
            <person name="Badger J.H."/>
            <person name="Enticknap J."/>
            <person name="Ward N."/>
            <person name="Robb F.T."/>
            <person name="Eisen J.A."/>
        </authorList>
    </citation>
    <scope>NUCLEOTIDE SEQUENCE [LARGE SCALE GENOMIC DNA]</scope>
    <source>
        <strain evidence="4">ATCC 35245 / DSM 5265 / OCM 4 / BT</strain>
    </source>
</reference>
<dbReference type="KEGG" id="cpo:COPRO5265_1517"/>
<dbReference type="Pfam" id="PF10646">
    <property type="entry name" value="Germane"/>
    <property type="match status" value="1"/>
</dbReference>
<gene>
    <name evidence="3" type="ordered locus">COPRO5265_1517</name>
</gene>
<proteinExistence type="predicted"/>
<keyword evidence="1" id="KW-0812">Transmembrane</keyword>
<reference evidence="4" key="1">
    <citation type="submission" date="2008-08" db="EMBL/GenBank/DDBJ databases">
        <title>The complete genome sequence of Coprothermobacter proteolyticus strain ATCC 5245 / DSM 5265 / BT.</title>
        <authorList>
            <person name="Dodson R.J."/>
            <person name="Durkin A.S."/>
            <person name="Wu M."/>
            <person name="Eisen J."/>
            <person name="Sutton G."/>
        </authorList>
    </citation>
    <scope>NUCLEOTIDE SEQUENCE [LARGE SCALE GENOMIC DNA]</scope>
    <source>
        <strain evidence="4">ATCC 35245 / DSM 5265 / OCM 4 / BT</strain>
    </source>
</reference>